<accession>A0A1Z5YW29</accession>
<evidence type="ECO:0000313" key="1">
    <source>
        <dbReference type="EMBL" id="OUJ03173.1"/>
    </source>
</evidence>
<dbReference type="RefSeq" id="WP_086650842.1">
    <property type="nucleotide sequence ID" value="NZ_JOMQ01000016.1"/>
</dbReference>
<sequence length="91" mass="10003">MALGVAPPRPNPPAKNVAFCARVKKSIREAKLLAMSDTMFVEAERLEQFATGCRQTNNPDGAACWQRMANHARTEAKNFALDAKKLTGKRS</sequence>
<comment type="caution">
    <text evidence="1">The sequence shown here is derived from an EMBL/GenBank/DDBJ whole genome shotgun (WGS) entry which is preliminary data.</text>
</comment>
<evidence type="ECO:0000313" key="2">
    <source>
        <dbReference type="Proteomes" id="UP000196086"/>
    </source>
</evidence>
<reference evidence="1 2" key="1">
    <citation type="submission" date="2014-06" db="EMBL/GenBank/DDBJ databases">
        <authorList>
            <person name="Ju J."/>
            <person name="Zhang J."/>
        </authorList>
    </citation>
    <scope>NUCLEOTIDE SEQUENCE [LARGE SCALE GENOMIC DNA]</scope>
    <source>
        <strain evidence="1 2">DsW_47</strain>
    </source>
</reference>
<protein>
    <submittedName>
        <fullName evidence="1">Uncharacterized protein</fullName>
    </submittedName>
</protein>
<dbReference type="EMBL" id="JOMQ01000016">
    <property type="protein sequence ID" value="OUJ03173.1"/>
    <property type="molecule type" value="Genomic_DNA"/>
</dbReference>
<organism evidence="1 2">
    <name type="scientific">Acetobacter cibinongensis</name>
    <dbReference type="NCBI Taxonomy" id="146475"/>
    <lineage>
        <taxon>Bacteria</taxon>
        <taxon>Pseudomonadati</taxon>
        <taxon>Pseudomonadota</taxon>
        <taxon>Alphaproteobacteria</taxon>
        <taxon>Acetobacterales</taxon>
        <taxon>Acetobacteraceae</taxon>
        <taxon>Acetobacter</taxon>
    </lineage>
</organism>
<gene>
    <name evidence="1" type="ORF">HK14_03135</name>
</gene>
<name>A0A1Z5YW29_9PROT</name>
<dbReference type="Proteomes" id="UP000196086">
    <property type="component" value="Unassembled WGS sequence"/>
</dbReference>
<dbReference type="AlphaFoldDB" id="A0A1Z5YW29"/>
<proteinExistence type="predicted"/>